<evidence type="ECO:0000313" key="6">
    <source>
        <dbReference type="Proteomes" id="UP000721954"/>
    </source>
</evidence>
<dbReference type="InterPro" id="IPR050490">
    <property type="entry name" value="Bact_solute-bd_prot1"/>
</dbReference>
<organism evidence="5 6">
    <name type="scientific">Streptomyces smyrnaeus</name>
    <dbReference type="NCBI Taxonomy" id="1387713"/>
    <lineage>
        <taxon>Bacteria</taxon>
        <taxon>Bacillati</taxon>
        <taxon>Actinomycetota</taxon>
        <taxon>Actinomycetes</taxon>
        <taxon>Kitasatosporales</taxon>
        <taxon>Streptomycetaceae</taxon>
        <taxon>Streptomyces</taxon>
    </lineage>
</organism>
<dbReference type="EMBL" id="JAFFZM010000001">
    <property type="protein sequence ID" value="MBO8196768.1"/>
    <property type="molecule type" value="Genomic_DNA"/>
</dbReference>
<dbReference type="SUPFAM" id="SSF53850">
    <property type="entry name" value="Periplasmic binding protein-like II"/>
    <property type="match status" value="1"/>
</dbReference>
<protein>
    <submittedName>
        <fullName evidence="5">Carbohydrate ABC transporter substrate-binding protein</fullName>
    </submittedName>
</protein>
<dbReference type="InterPro" id="IPR006059">
    <property type="entry name" value="SBP"/>
</dbReference>
<feature type="signal peptide" evidence="4">
    <location>
        <begin position="1"/>
        <end position="20"/>
    </location>
</feature>
<evidence type="ECO:0000256" key="1">
    <source>
        <dbReference type="ARBA" id="ARBA00008520"/>
    </source>
</evidence>
<dbReference type="Pfam" id="PF01547">
    <property type="entry name" value="SBP_bac_1"/>
    <property type="match status" value="1"/>
</dbReference>
<keyword evidence="4" id="KW-0732">Signal</keyword>
<evidence type="ECO:0000256" key="2">
    <source>
        <dbReference type="ARBA" id="ARBA00022448"/>
    </source>
</evidence>
<evidence type="ECO:0000256" key="4">
    <source>
        <dbReference type="SAM" id="SignalP"/>
    </source>
</evidence>
<keyword evidence="6" id="KW-1185">Reference proteome</keyword>
<proteinExistence type="inferred from homology"/>
<dbReference type="Proteomes" id="UP000721954">
    <property type="component" value="Unassembled WGS sequence"/>
</dbReference>
<evidence type="ECO:0000256" key="3">
    <source>
        <dbReference type="SAM" id="MobiDB-lite"/>
    </source>
</evidence>
<dbReference type="GeneID" id="96257032"/>
<dbReference type="PROSITE" id="PS51257">
    <property type="entry name" value="PROKAR_LIPOPROTEIN"/>
    <property type="match status" value="1"/>
</dbReference>
<dbReference type="RefSeq" id="WP_209208665.1">
    <property type="nucleotide sequence ID" value="NZ_JAFFZM010000001.1"/>
</dbReference>
<comment type="caution">
    <text evidence="5">The sequence shown here is derived from an EMBL/GenBank/DDBJ whole genome shotgun (WGS) entry which is preliminary data.</text>
</comment>
<feature type="region of interest" description="Disordered" evidence="3">
    <location>
        <begin position="439"/>
        <end position="469"/>
    </location>
</feature>
<dbReference type="Gene3D" id="3.40.190.10">
    <property type="entry name" value="Periplasmic binding protein-like II"/>
    <property type="match status" value="2"/>
</dbReference>
<gene>
    <name evidence="5" type="ORF">JW613_00345</name>
</gene>
<dbReference type="PANTHER" id="PTHR43649:SF29">
    <property type="entry name" value="OSMOPROTECTIVE COMPOUNDS-BINDING PROTEIN GGTB"/>
    <property type="match status" value="1"/>
</dbReference>
<sequence>MLRFLRTPALLATAFSAVLALSGCGQAPVRTTANDFTLDGRPRGHLTVLEKWADPQYAPYFERMAEEYERRNPGVTIELQAVGDQPYKDRIAALAASRDLPDIYFAWPGQYAERFADGRLAADLTSQLSDTAWGRSFVPDALRAYRYDGRNYGVPVTLDAKVFAYNKRIFRKAGVKGEPRTFAQLLSACDRIQKAGWTPITFGNQYGWPVGHLLTQLNAMHVPPDTLAKDYAVRKGGGFTHPGYVRAFTDLRRLKERCFAPGGSGASHENAQTKLVYGKAAMQYLETVEFPFLTEKGGAPASFERDWDFFPMPPAPDGQGDPRALAGGTDGLMVSNNSPDKALAVDFLKFLTARPQAREMVRELGWLSAVQDTSRAGRVKGLGAAQRLIDSRRMSVWLDTRTDNKVVNPTLAAADSVLGGRTSPQEAVRRVRKAADQAFRFSSRGESSHHEAATPGLRRDRHPGQGGAR</sequence>
<comment type="similarity">
    <text evidence="1">Belongs to the bacterial solute-binding protein 1 family.</text>
</comment>
<reference evidence="5 6" key="1">
    <citation type="submission" date="2021-02" db="EMBL/GenBank/DDBJ databases">
        <title>Streptomyces spirodelae sp. nov., isolated from duckweed.</title>
        <authorList>
            <person name="Saimee Y."/>
            <person name="Duangmal K."/>
        </authorList>
    </citation>
    <scope>NUCLEOTIDE SEQUENCE [LARGE SCALE GENOMIC DNA]</scope>
    <source>
        <strain evidence="5 6">DSM 42105</strain>
    </source>
</reference>
<accession>A0ABS3XMY9</accession>
<feature type="chain" id="PRO_5045599316" evidence="4">
    <location>
        <begin position="21"/>
        <end position="469"/>
    </location>
</feature>
<keyword evidence="2" id="KW-0813">Transport</keyword>
<name>A0ABS3XMY9_9ACTN</name>
<dbReference type="PANTHER" id="PTHR43649">
    <property type="entry name" value="ARABINOSE-BINDING PROTEIN-RELATED"/>
    <property type="match status" value="1"/>
</dbReference>
<evidence type="ECO:0000313" key="5">
    <source>
        <dbReference type="EMBL" id="MBO8196768.1"/>
    </source>
</evidence>